<feature type="region of interest" description="Disordered" evidence="1">
    <location>
        <begin position="425"/>
        <end position="521"/>
    </location>
</feature>
<evidence type="ECO:0000313" key="3">
    <source>
        <dbReference type="Proteomes" id="UP001363622"/>
    </source>
</evidence>
<reference evidence="2 3" key="1">
    <citation type="submission" date="2024-04" db="EMBL/GenBank/DDBJ databases">
        <title>Phyllosticta paracitricarpa is synonymous to the EU quarantine fungus P. citricarpa based on phylogenomic analyses.</title>
        <authorList>
            <consortium name="Lawrence Berkeley National Laboratory"/>
            <person name="Van Ingen-Buijs V.A."/>
            <person name="Van Westerhoven A.C."/>
            <person name="Haridas S."/>
            <person name="Skiadas P."/>
            <person name="Martin F."/>
            <person name="Groenewald J.Z."/>
            <person name="Crous P.W."/>
            <person name="Seidl M.F."/>
        </authorList>
    </citation>
    <scope>NUCLEOTIDE SEQUENCE [LARGE SCALE GENOMIC DNA]</scope>
    <source>
        <strain evidence="2 3">CBS 123371</strain>
    </source>
</reference>
<gene>
    <name evidence="2" type="ORF">IWZ03DRAFT_58234</name>
</gene>
<evidence type="ECO:0000313" key="2">
    <source>
        <dbReference type="EMBL" id="KAK7511327.1"/>
    </source>
</evidence>
<evidence type="ECO:0008006" key="4">
    <source>
        <dbReference type="Google" id="ProtNLM"/>
    </source>
</evidence>
<dbReference type="Proteomes" id="UP001363622">
    <property type="component" value="Unassembled WGS sequence"/>
</dbReference>
<organism evidence="2 3">
    <name type="scientific">Phyllosticta citriasiana</name>
    <dbReference type="NCBI Taxonomy" id="595635"/>
    <lineage>
        <taxon>Eukaryota</taxon>
        <taxon>Fungi</taxon>
        <taxon>Dikarya</taxon>
        <taxon>Ascomycota</taxon>
        <taxon>Pezizomycotina</taxon>
        <taxon>Dothideomycetes</taxon>
        <taxon>Dothideomycetes incertae sedis</taxon>
        <taxon>Botryosphaeriales</taxon>
        <taxon>Phyllostictaceae</taxon>
        <taxon>Phyllosticta</taxon>
    </lineage>
</organism>
<keyword evidence="3" id="KW-1185">Reference proteome</keyword>
<accession>A0ABR1KAT7</accession>
<feature type="compositionally biased region" description="Basic and acidic residues" evidence="1">
    <location>
        <begin position="452"/>
        <end position="480"/>
    </location>
</feature>
<comment type="caution">
    <text evidence="2">The sequence shown here is derived from an EMBL/GenBank/DDBJ whole genome shotgun (WGS) entry which is preliminary data.</text>
</comment>
<protein>
    <recommendedName>
        <fullName evidence="4">Arrestin-like N-terminal domain-containing protein</fullName>
    </recommendedName>
</protein>
<proteinExistence type="predicted"/>
<name>A0ABR1KAT7_9PEZI</name>
<evidence type="ECO:0000256" key="1">
    <source>
        <dbReference type="SAM" id="MobiDB-lite"/>
    </source>
</evidence>
<feature type="compositionally biased region" description="Basic and acidic residues" evidence="1">
    <location>
        <begin position="492"/>
        <end position="501"/>
    </location>
</feature>
<dbReference type="EMBL" id="JBBPHU010000012">
    <property type="protein sequence ID" value="KAK7511327.1"/>
    <property type="molecule type" value="Genomic_DNA"/>
</dbReference>
<sequence length="553" mass="61582">MTPPPATTSTIPDASPTSIRIEIAKGPDHVFYPGDKVSGSIFFETRIEQIRSATVELSGTCHTKSPICGLTMGERLINLESHTCLFRREKLLDVESELLEPFEMEFPDHTDTENVPPKRHRLADGSLPLPPSFRVAKEDADYAVGFIQYLISAVVISEPGPLRHRASMELRLDCKDSSLDAFLTPTATFKSNPVSRRCSDWRYETPSFAKRLKRILNPKLTLDPTVTHSPVFVRGEAQTYRLNLESKSSSTDLTAMPVQNLENVKIVLESHTDIAGCKFVGWKRRIQDSQTVHEPTMAMPIQQKMTHLMVKIPEPSTPDFVTYTLQHTHRLKFTATVRIGRKRFPLQSYSPIKIVPRSEHGFFCATHGGASYSELPTSILNSPTGGAMTPSTLYSYCSICRHEEAQRVAKVLMEPIQEDVALGDLHSLASPGPGVNAEGQPRASLEPQPPQERARADDSARPNEKDRHLSVTAAERDRPVTNRSDSAYVSGKESEKSKAASDFHPAPGERAAGKKRASYDQNMESFERMASFGERDKMKSLEYMQPLSKTSTT</sequence>